<evidence type="ECO:0000256" key="3">
    <source>
        <dbReference type="ARBA" id="ARBA00023002"/>
    </source>
</evidence>
<evidence type="ECO:0000256" key="2">
    <source>
        <dbReference type="ARBA" id="ARBA00022643"/>
    </source>
</evidence>
<evidence type="ECO:0000259" key="5">
    <source>
        <dbReference type="Pfam" id="PF00296"/>
    </source>
</evidence>
<dbReference type="GO" id="GO:0046306">
    <property type="term" value="P:alkanesulfonate catabolic process"/>
    <property type="evidence" value="ECO:0007669"/>
    <property type="project" value="TreeGrafter"/>
</dbReference>
<evidence type="ECO:0000313" key="7">
    <source>
        <dbReference type="Proteomes" id="UP001139157"/>
    </source>
</evidence>
<reference evidence="6" key="1">
    <citation type="submission" date="2022-06" db="EMBL/GenBank/DDBJ databases">
        <title>Novel species in genus nocardia.</title>
        <authorList>
            <person name="Li F."/>
        </authorList>
    </citation>
    <scope>NUCLEOTIDE SEQUENCE</scope>
    <source>
        <strain evidence="6">CDC141</strain>
    </source>
</reference>
<feature type="domain" description="Luciferase-like" evidence="5">
    <location>
        <begin position="17"/>
        <end position="223"/>
    </location>
</feature>
<keyword evidence="2" id="KW-0288">FMN</keyword>
<keyword evidence="1" id="KW-0285">Flavoprotein</keyword>
<protein>
    <submittedName>
        <fullName evidence="6">LLM class flavin-dependent oxidoreductase</fullName>
    </submittedName>
</protein>
<accession>A0A9X2IXI1</accession>
<evidence type="ECO:0000313" key="6">
    <source>
        <dbReference type="EMBL" id="MCM6775403.1"/>
    </source>
</evidence>
<dbReference type="InterPro" id="IPR050172">
    <property type="entry name" value="SsuD_RutA_monooxygenase"/>
</dbReference>
<dbReference type="EMBL" id="JAMRXG010000007">
    <property type="protein sequence ID" value="MCM6775403.1"/>
    <property type="molecule type" value="Genomic_DNA"/>
</dbReference>
<dbReference type="SUPFAM" id="SSF51679">
    <property type="entry name" value="Bacterial luciferase-like"/>
    <property type="match status" value="1"/>
</dbReference>
<dbReference type="RefSeq" id="WP_251913655.1">
    <property type="nucleotide sequence ID" value="NZ_JAMRXG010000007.1"/>
</dbReference>
<keyword evidence="4" id="KW-0503">Monooxygenase</keyword>
<dbReference type="Pfam" id="PF00296">
    <property type="entry name" value="Bac_luciferase"/>
    <property type="match status" value="1"/>
</dbReference>
<organism evidence="6 7">
    <name type="scientific">Nocardia pulmonis</name>
    <dbReference type="NCBI Taxonomy" id="2951408"/>
    <lineage>
        <taxon>Bacteria</taxon>
        <taxon>Bacillati</taxon>
        <taxon>Actinomycetota</taxon>
        <taxon>Actinomycetes</taxon>
        <taxon>Mycobacteriales</taxon>
        <taxon>Nocardiaceae</taxon>
        <taxon>Nocardia</taxon>
    </lineage>
</organism>
<evidence type="ECO:0000256" key="4">
    <source>
        <dbReference type="ARBA" id="ARBA00023033"/>
    </source>
</evidence>
<keyword evidence="3" id="KW-0560">Oxidoreductase</keyword>
<dbReference type="PANTHER" id="PTHR42847">
    <property type="entry name" value="ALKANESULFONATE MONOOXYGENASE"/>
    <property type="match status" value="1"/>
</dbReference>
<keyword evidence="7" id="KW-1185">Reference proteome</keyword>
<dbReference type="Gene3D" id="3.20.20.30">
    <property type="entry name" value="Luciferase-like domain"/>
    <property type="match status" value="1"/>
</dbReference>
<dbReference type="PANTHER" id="PTHR42847:SF4">
    <property type="entry name" value="ALKANESULFONATE MONOOXYGENASE-RELATED"/>
    <property type="match status" value="1"/>
</dbReference>
<dbReference type="InterPro" id="IPR036661">
    <property type="entry name" value="Luciferase-like_sf"/>
</dbReference>
<dbReference type="AlphaFoldDB" id="A0A9X2IXI1"/>
<dbReference type="GO" id="GO:0008726">
    <property type="term" value="F:alkanesulfonate monooxygenase activity"/>
    <property type="evidence" value="ECO:0007669"/>
    <property type="project" value="TreeGrafter"/>
</dbReference>
<gene>
    <name evidence="6" type="ORF">NDR86_18175</name>
</gene>
<sequence length="287" mass="31403">MALRYAINVPNFGDFADPRTFAELAARAEAAGWDGLLVWDHLVYDKTTPREIGDPWVLLTAAALATERIRLGTAVTPVARRRPQQLAREVATLDRLSGGRMVLGVGLGGPIPDEYGSFGEPTDPRELAGRLDEGLAALDLLWSGETVSYRGEYVTLDEVRFLPPPVQRPRVPIWVGGQWPNKAPMRRAARYDGVIPILSDVPGTPPRPEDVRALREFIGGQRDPALSGHPFDVVCGGATPPEPGAARRLLDALAEAGMTWWQERMPAGDRLERADPMLRRVDAGPPR</sequence>
<dbReference type="Proteomes" id="UP001139157">
    <property type="component" value="Unassembled WGS sequence"/>
</dbReference>
<dbReference type="InterPro" id="IPR011251">
    <property type="entry name" value="Luciferase-like_dom"/>
</dbReference>
<comment type="caution">
    <text evidence="6">The sequence shown here is derived from an EMBL/GenBank/DDBJ whole genome shotgun (WGS) entry which is preliminary data.</text>
</comment>
<proteinExistence type="predicted"/>
<name>A0A9X2IXI1_9NOCA</name>
<evidence type="ECO:0000256" key="1">
    <source>
        <dbReference type="ARBA" id="ARBA00022630"/>
    </source>
</evidence>